<dbReference type="Proteomes" id="UP000829196">
    <property type="component" value="Unassembled WGS sequence"/>
</dbReference>
<feature type="domain" description="Reverse transcriptase zinc-binding" evidence="1">
    <location>
        <begin position="3"/>
        <end position="44"/>
    </location>
</feature>
<organism evidence="2 3">
    <name type="scientific">Dendrobium nobile</name>
    <name type="common">Orchid</name>
    <dbReference type="NCBI Taxonomy" id="94219"/>
    <lineage>
        <taxon>Eukaryota</taxon>
        <taxon>Viridiplantae</taxon>
        <taxon>Streptophyta</taxon>
        <taxon>Embryophyta</taxon>
        <taxon>Tracheophyta</taxon>
        <taxon>Spermatophyta</taxon>
        <taxon>Magnoliopsida</taxon>
        <taxon>Liliopsida</taxon>
        <taxon>Asparagales</taxon>
        <taxon>Orchidaceae</taxon>
        <taxon>Epidendroideae</taxon>
        <taxon>Malaxideae</taxon>
        <taxon>Dendrobiinae</taxon>
        <taxon>Dendrobium</taxon>
    </lineage>
</organism>
<gene>
    <name evidence="2" type="ORF">KFK09_007484</name>
</gene>
<dbReference type="EMBL" id="JAGYWB010000006">
    <property type="protein sequence ID" value="KAI0520019.1"/>
    <property type="molecule type" value="Genomic_DNA"/>
</dbReference>
<comment type="caution">
    <text evidence="2">The sequence shown here is derived from an EMBL/GenBank/DDBJ whole genome shotgun (WGS) entry which is preliminary data.</text>
</comment>
<dbReference type="InterPro" id="IPR026960">
    <property type="entry name" value="RVT-Znf"/>
</dbReference>
<evidence type="ECO:0000313" key="2">
    <source>
        <dbReference type="EMBL" id="KAI0520019.1"/>
    </source>
</evidence>
<evidence type="ECO:0000313" key="3">
    <source>
        <dbReference type="Proteomes" id="UP000829196"/>
    </source>
</evidence>
<keyword evidence="3" id="KW-1185">Reference proteome</keyword>
<name>A0A8T3BUG9_DENNO</name>
<sequence length="143" mass="16805">MALIGKLKTTDNLIFRGIQVEPQCFLCSCSAESHAHLFFECDFSFNILKNILPDFNVFLLRPNLFQAFEFIAQHEFYSSTEKDFCCLTVSCIVYHLWRERNSRRFSNIRINLVKLICNITAAIRLKIAKWKNKEMLLIRFTGI</sequence>
<dbReference type="AlphaFoldDB" id="A0A8T3BUG9"/>
<accession>A0A8T3BUG9</accession>
<dbReference type="OrthoDB" id="1099454at2759"/>
<evidence type="ECO:0000259" key="1">
    <source>
        <dbReference type="Pfam" id="PF13966"/>
    </source>
</evidence>
<proteinExistence type="predicted"/>
<reference evidence="2" key="1">
    <citation type="journal article" date="2022" name="Front. Genet.">
        <title>Chromosome-Scale Assembly of the Dendrobium nobile Genome Provides Insights Into the Molecular Mechanism of the Biosynthesis of the Medicinal Active Ingredient of Dendrobium.</title>
        <authorList>
            <person name="Xu Q."/>
            <person name="Niu S.-C."/>
            <person name="Li K.-L."/>
            <person name="Zheng P.-J."/>
            <person name="Zhang X.-J."/>
            <person name="Jia Y."/>
            <person name="Liu Y."/>
            <person name="Niu Y.-X."/>
            <person name="Yu L.-H."/>
            <person name="Chen D.-F."/>
            <person name="Zhang G.-Q."/>
        </authorList>
    </citation>
    <scope>NUCLEOTIDE SEQUENCE</scope>
    <source>
        <tissue evidence="2">Leaf</tissue>
    </source>
</reference>
<dbReference type="Pfam" id="PF13966">
    <property type="entry name" value="zf-RVT"/>
    <property type="match status" value="1"/>
</dbReference>
<protein>
    <recommendedName>
        <fullName evidence="1">Reverse transcriptase zinc-binding domain-containing protein</fullName>
    </recommendedName>
</protein>